<dbReference type="Pfam" id="PF00098">
    <property type="entry name" value="zf-CCHC"/>
    <property type="match status" value="1"/>
</dbReference>
<accession>A0A068RIP2</accession>
<comment type="caution">
    <text evidence="4">The sequence shown here is derived from an EMBL/GenBank/DDBJ whole genome shotgun (WGS) entry which is preliminary data.</text>
</comment>
<dbReference type="AlphaFoldDB" id="A0A068RIP2"/>
<keyword evidence="1" id="KW-0862">Zinc</keyword>
<dbReference type="GO" id="GO:0003676">
    <property type="term" value="F:nucleic acid binding"/>
    <property type="evidence" value="ECO:0007669"/>
    <property type="project" value="InterPro"/>
</dbReference>
<keyword evidence="1" id="KW-0479">Metal-binding</keyword>
<dbReference type="VEuPathDB" id="FungiDB:LCOR_01598.1"/>
<evidence type="ECO:0000259" key="3">
    <source>
        <dbReference type="PROSITE" id="PS50158"/>
    </source>
</evidence>
<evidence type="ECO:0000256" key="1">
    <source>
        <dbReference type="PROSITE-ProRule" id="PRU00047"/>
    </source>
</evidence>
<dbReference type="PROSITE" id="PS50158">
    <property type="entry name" value="ZF_CCHC"/>
    <property type="match status" value="1"/>
</dbReference>
<dbReference type="SUPFAM" id="SSF57756">
    <property type="entry name" value="Retrovirus zinc finger-like domains"/>
    <property type="match status" value="1"/>
</dbReference>
<keyword evidence="5" id="KW-1185">Reference proteome</keyword>
<feature type="domain" description="CCHC-type" evidence="3">
    <location>
        <begin position="32"/>
        <end position="47"/>
    </location>
</feature>
<dbReference type="OrthoDB" id="2264205at2759"/>
<evidence type="ECO:0000313" key="4">
    <source>
        <dbReference type="EMBL" id="CDH49869.1"/>
    </source>
</evidence>
<feature type="compositionally biased region" description="Polar residues" evidence="2">
    <location>
        <begin position="51"/>
        <end position="61"/>
    </location>
</feature>
<dbReference type="EMBL" id="CBTN010000004">
    <property type="protein sequence ID" value="CDH49869.1"/>
    <property type="molecule type" value="Genomic_DNA"/>
</dbReference>
<dbReference type="Gene3D" id="4.10.60.10">
    <property type="entry name" value="Zinc finger, CCHC-type"/>
    <property type="match status" value="1"/>
</dbReference>
<dbReference type="Proteomes" id="UP000027586">
    <property type="component" value="Unassembled WGS sequence"/>
</dbReference>
<dbReference type="SMART" id="SM00343">
    <property type="entry name" value="ZnF_C2HC"/>
    <property type="match status" value="2"/>
</dbReference>
<dbReference type="InterPro" id="IPR036875">
    <property type="entry name" value="Znf_CCHC_sf"/>
</dbReference>
<feature type="region of interest" description="Disordered" evidence="2">
    <location>
        <begin position="51"/>
        <end position="133"/>
    </location>
</feature>
<dbReference type="GO" id="GO:0008270">
    <property type="term" value="F:zinc ion binding"/>
    <property type="evidence" value="ECO:0007669"/>
    <property type="project" value="UniProtKB-KW"/>
</dbReference>
<proteinExistence type="predicted"/>
<organism evidence="4 5">
    <name type="scientific">Lichtheimia corymbifera JMRC:FSU:9682</name>
    <dbReference type="NCBI Taxonomy" id="1263082"/>
    <lineage>
        <taxon>Eukaryota</taxon>
        <taxon>Fungi</taxon>
        <taxon>Fungi incertae sedis</taxon>
        <taxon>Mucoromycota</taxon>
        <taxon>Mucoromycotina</taxon>
        <taxon>Mucoromycetes</taxon>
        <taxon>Mucorales</taxon>
        <taxon>Lichtheimiaceae</taxon>
        <taxon>Lichtheimia</taxon>
    </lineage>
</organism>
<evidence type="ECO:0000256" key="2">
    <source>
        <dbReference type="SAM" id="MobiDB-lite"/>
    </source>
</evidence>
<name>A0A068RIP2_9FUNG</name>
<sequence length="133" mass="14915">MYATWKRMPLYCRYCHTAGHTRLSCPNKPQPRCYYCQNLGHIKANCPVRQNQLSSDTNVTPAHSDRNLKRHRVVSPPPPATAPTDKPNARLSNDKYPDAKYISSNNASFPKDSAPAGDRVGDFHQQDEDMGGT</sequence>
<keyword evidence="1" id="KW-0863">Zinc-finger</keyword>
<evidence type="ECO:0000313" key="5">
    <source>
        <dbReference type="Proteomes" id="UP000027586"/>
    </source>
</evidence>
<gene>
    <name evidence="4" type="ORF">LCOR_01598.1</name>
</gene>
<protein>
    <recommendedName>
        <fullName evidence="3">CCHC-type domain-containing protein</fullName>
    </recommendedName>
</protein>
<dbReference type="InterPro" id="IPR001878">
    <property type="entry name" value="Znf_CCHC"/>
</dbReference>
<reference evidence="4" key="1">
    <citation type="submission" date="2013-08" db="EMBL/GenBank/DDBJ databases">
        <title>Gene expansion shapes genome architecture in the human pathogen Lichtheimia corymbifera: an evolutionary genomics analysis in the ancient terrestrial Mucorales (Mucoromycotina).</title>
        <authorList>
            <person name="Schwartze V.U."/>
            <person name="Winter S."/>
            <person name="Shelest E."/>
            <person name="Marcet-Houben M."/>
            <person name="Horn F."/>
            <person name="Wehner S."/>
            <person name="Hoffmann K."/>
            <person name="Riege K."/>
            <person name="Sammeth M."/>
            <person name="Nowrousian M."/>
            <person name="Valiante V."/>
            <person name="Linde J."/>
            <person name="Jacobsen I.D."/>
            <person name="Marz M."/>
            <person name="Brakhage A.A."/>
            <person name="Gabaldon T."/>
            <person name="Bocker S."/>
            <person name="Voigt K."/>
        </authorList>
    </citation>
    <scope>NUCLEOTIDE SEQUENCE [LARGE SCALE GENOMIC DNA]</scope>
    <source>
        <strain evidence="4">FSU 9682</strain>
    </source>
</reference>